<dbReference type="AlphaFoldDB" id="A0A101PU11"/>
<protein>
    <submittedName>
        <fullName evidence="1">Peptidase M19</fullName>
    </submittedName>
</protein>
<dbReference type="RefSeq" id="WP_059266332.1">
    <property type="nucleotide sequence ID" value="NZ_KQ948370.1"/>
</dbReference>
<name>A0A101PU11_STRCK</name>
<dbReference type="SUPFAM" id="SSF51556">
    <property type="entry name" value="Metallo-dependent hydrolases"/>
    <property type="match status" value="1"/>
</dbReference>
<dbReference type="PANTHER" id="PTHR10443:SF12">
    <property type="entry name" value="DIPEPTIDASE"/>
    <property type="match status" value="1"/>
</dbReference>
<dbReference type="Proteomes" id="UP000053398">
    <property type="component" value="Unassembled WGS sequence"/>
</dbReference>
<evidence type="ECO:0000313" key="2">
    <source>
        <dbReference type="Proteomes" id="UP000053398"/>
    </source>
</evidence>
<dbReference type="Pfam" id="PF01244">
    <property type="entry name" value="Peptidase_M19"/>
    <property type="match status" value="1"/>
</dbReference>
<dbReference type="InterPro" id="IPR032466">
    <property type="entry name" value="Metal_Hydrolase"/>
</dbReference>
<keyword evidence="2" id="KW-1185">Reference proteome</keyword>
<dbReference type="GO" id="GO:0006508">
    <property type="term" value="P:proteolysis"/>
    <property type="evidence" value="ECO:0007669"/>
    <property type="project" value="InterPro"/>
</dbReference>
<evidence type="ECO:0000313" key="1">
    <source>
        <dbReference type="EMBL" id="KUN17631.1"/>
    </source>
</evidence>
<dbReference type="EMBL" id="LMWP01000048">
    <property type="protein sequence ID" value="KUN17631.1"/>
    <property type="molecule type" value="Genomic_DNA"/>
</dbReference>
<reference evidence="1 2" key="1">
    <citation type="submission" date="2015-10" db="EMBL/GenBank/DDBJ databases">
        <title>Draft genome sequence of Streptomyces corchorusii DSM 40340, type strain for the species Streptomyces corchorusii.</title>
        <authorList>
            <person name="Ruckert C."/>
            <person name="Winkler A."/>
            <person name="Kalinowski J."/>
            <person name="Kampfer P."/>
            <person name="Glaeser S."/>
        </authorList>
    </citation>
    <scope>NUCLEOTIDE SEQUENCE [LARGE SCALE GENOMIC DNA]</scope>
    <source>
        <strain evidence="1 2">DSM 40340</strain>
    </source>
</reference>
<proteinExistence type="predicted"/>
<sequence>MYFIDGLECGRYDRRVLAEFTRRVLAEFTKGGMAAVTITLSFWEDALETMDAIAAWNDLARANSDLVTIARTAEDIVAAADSGRTAVVLGSQNSSPVNDRLGFVELFTDMGLRVMQLTYNNQNAIGGSCYEPHDSGVSRFGREVIAEMNRVGMLVDLSHVGERTSFDAIKASDHPLAITHANPRSLYDHPRNKSDDLLRALAAGGGVLGLATYNNICGPYAQSPQAWCDMVARTVDLIGIDAVAIGTDLGQNSGPDRLEWMRKGKWTRSEQPGASLPGTPAPPQEWLRSTLQFPDIAAALRESGRFNEAEIEAITGGNWLRLYRQVFGS</sequence>
<dbReference type="InterPro" id="IPR008257">
    <property type="entry name" value="Pept_M19"/>
</dbReference>
<dbReference type="PANTHER" id="PTHR10443">
    <property type="entry name" value="MICROSOMAL DIPEPTIDASE"/>
    <property type="match status" value="1"/>
</dbReference>
<dbReference type="GO" id="GO:0070573">
    <property type="term" value="F:metallodipeptidase activity"/>
    <property type="evidence" value="ECO:0007669"/>
    <property type="project" value="InterPro"/>
</dbReference>
<dbReference type="PROSITE" id="PS51365">
    <property type="entry name" value="RENAL_DIPEPTIDASE_2"/>
    <property type="match status" value="1"/>
</dbReference>
<gene>
    <name evidence="1" type="ORF">AQJ11_37870</name>
</gene>
<organism evidence="1 2">
    <name type="scientific">Streptomyces corchorusii</name>
    <name type="common">Streptomyces chibaensis</name>
    <dbReference type="NCBI Taxonomy" id="1903"/>
    <lineage>
        <taxon>Bacteria</taxon>
        <taxon>Bacillati</taxon>
        <taxon>Actinomycetota</taxon>
        <taxon>Actinomycetes</taxon>
        <taxon>Kitasatosporales</taxon>
        <taxon>Streptomycetaceae</taxon>
        <taxon>Streptomyces</taxon>
    </lineage>
</organism>
<dbReference type="Gene3D" id="3.20.20.140">
    <property type="entry name" value="Metal-dependent hydrolases"/>
    <property type="match status" value="1"/>
</dbReference>
<accession>A0A101PU11</accession>
<comment type="caution">
    <text evidence="1">The sequence shown here is derived from an EMBL/GenBank/DDBJ whole genome shotgun (WGS) entry which is preliminary data.</text>
</comment>